<feature type="domain" description="Ferritin/DPS" evidence="3">
    <location>
        <begin position="10"/>
        <end position="127"/>
    </location>
</feature>
<dbReference type="InterPro" id="IPR012347">
    <property type="entry name" value="Ferritin-like"/>
</dbReference>
<dbReference type="PANTHER" id="PTHR30295:SF0">
    <property type="entry name" value="BACTERIOFERRITIN"/>
    <property type="match status" value="1"/>
</dbReference>
<evidence type="ECO:0000256" key="2">
    <source>
        <dbReference type="ARBA" id="ARBA00023004"/>
    </source>
</evidence>
<dbReference type="GO" id="GO:0005829">
    <property type="term" value="C:cytosol"/>
    <property type="evidence" value="ECO:0007669"/>
    <property type="project" value="TreeGrafter"/>
</dbReference>
<evidence type="ECO:0000259" key="3">
    <source>
        <dbReference type="Pfam" id="PF00210"/>
    </source>
</evidence>
<reference evidence="4 5" key="1">
    <citation type="journal article" date="2014" name="BMC Genomics">
        <title>Comparison of environmental and isolate Sulfobacillus genomes reveals diverse carbon, sulfur, nitrogen, and hydrogen metabolisms.</title>
        <authorList>
            <person name="Justice N.B."/>
            <person name="Norman A."/>
            <person name="Brown C.T."/>
            <person name="Singh A."/>
            <person name="Thomas B.C."/>
            <person name="Banfield J.F."/>
        </authorList>
    </citation>
    <scope>NUCLEOTIDE SEQUENCE [LARGE SCALE GENOMIC DNA]</scope>
    <source>
        <strain evidence="4">AMDSBA3</strain>
    </source>
</reference>
<name>A0A2T2WI44_9FIRM</name>
<dbReference type="Pfam" id="PF00210">
    <property type="entry name" value="Ferritin"/>
    <property type="match status" value="1"/>
</dbReference>
<proteinExistence type="predicted"/>
<evidence type="ECO:0000313" key="5">
    <source>
        <dbReference type="Proteomes" id="UP000241848"/>
    </source>
</evidence>
<accession>A0A2T2WI44</accession>
<dbReference type="GO" id="GO:0004322">
    <property type="term" value="F:ferroxidase activity"/>
    <property type="evidence" value="ECO:0007669"/>
    <property type="project" value="TreeGrafter"/>
</dbReference>
<dbReference type="Gene3D" id="1.20.1260.10">
    <property type="match status" value="1"/>
</dbReference>
<dbReference type="CDD" id="cd00657">
    <property type="entry name" value="Ferritin_like"/>
    <property type="match status" value="1"/>
</dbReference>
<dbReference type="Proteomes" id="UP000241848">
    <property type="component" value="Unassembled WGS sequence"/>
</dbReference>
<dbReference type="InterPro" id="IPR009078">
    <property type="entry name" value="Ferritin-like_SF"/>
</dbReference>
<protein>
    <submittedName>
        <fullName evidence="4">Rubrerythrin</fullName>
    </submittedName>
</protein>
<dbReference type="EMBL" id="PXYV01000025">
    <property type="protein sequence ID" value="PSR21904.1"/>
    <property type="molecule type" value="Genomic_DNA"/>
</dbReference>
<dbReference type="GO" id="GO:0008199">
    <property type="term" value="F:ferric iron binding"/>
    <property type="evidence" value="ECO:0007669"/>
    <property type="project" value="InterPro"/>
</dbReference>
<evidence type="ECO:0000256" key="1">
    <source>
        <dbReference type="ARBA" id="ARBA00022434"/>
    </source>
</evidence>
<dbReference type="GO" id="GO:0020037">
    <property type="term" value="F:heme binding"/>
    <property type="evidence" value="ECO:0007669"/>
    <property type="project" value="TreeGrafter"/>
</dbReference>
<dbReference type="AlphaFoldDB" id="A0A2T2WI44"/>
<sequence>MVYHRDEQVALLNEDLMGEHQAIVHYLTHAWTVVRQFGPHIEAIARDEMRHFKWLAQTIVALGGVPDLTPPALLPAFSGLQALDYDIDAEEEAISQYLAHQRTIAQEGVQQLLGRIVVDEKDHRRQFIHLRETWLHTNRPDPAKTVEDSNGQRFQSVVSQEYREILHLLMKSFISGHLREVGLTAEDRAIEAMQHLSWMAEAMADQGGQPCLSLPTRSIDAGAMTAYQELQRWARDNMAPLVPVIERLIAHEQYHRRVVHGPRWTVGANAQGKWDDHGYLESR</sequence>
<dbReference type="SUPFAM" id="SSF47240">
    <property type="entry name" value="Ferritin-like"/>
    <property type="match status" value="1"/>
</dbReference>
<dbReference type="InterPro" id="IPR008331">
    <property type="entry name" value="Ferritin_DPS_dom"/>
</dbReference>
<organism evidence="4 5">
    <name type="scientific">Sulfobacillus acidophilus</name>
    <dbReference type="NCBI Taxonomy" id="53633"/>
    <lineage>
        <taxon>Bacteria</taxon>
        <taxon>Bacillati</taxon>
        <taxon>Bacillota</taxon>
        <taxon>Clostridia</taxon>
        <taxon>Eubacteriales</taxon>
        <taxon>Clostridiales Family XVII. Incertae Sedis</taxon>
        <taxon>Sulfobacillus</taxon>
    </lineage>
</organism>
<keyword evidence="2" id="KW-0408">Iron</keyword>
<dbReference type="PANTHER" id="PTHR30295">
    <property type="entry name" value="BACTERIOFERRITIN"/>
    <property type="match status" value="1"/>
</dbReference>
<dbReference type="GO" id="GO:0006879">
    <property type="term" value="P:intracellular iron ion homeostasis"/>
    <property type="evidence" value="ECO:0007669"/>
    <property type="project" value="UniProtKB-KW"/>
</dbReference>
<keyword evidence="1" id="KW-0409">Iron storage</keyword>
<gene>
    <name evidence="4" type="ORF">C7B45_08965</name>
</gene>
<comment type="caution">
    <text evidence="4">The sequence shown here is derived from an EMBL/GenBank/DDBJ whole genome shotgun (WGS) entry which is preliminary data.</text>
</comment>
<evidence type="ECO:0000313" key="4">
    <source>
        <dbReference type="EMBL" id="PSR21904.1"/>
    </source>
</evidence>